<protein>
    <submittedName>
        <fullName evidence="3">Lipase 2</fullName>
        <ecNumber evidence="3">3.1.1.3</ecNumber>
    </submittedName>
</protein>
<dbReference type="AlphaFoldDB" id="A0A380CM85"/>
<evidence type="ECO:0000256" key="1">
    <source>
        <dbReference type="ARBA" id="ARBA00022801"/>
    </source>
</evidence>
<keyword evidence="1 3" id="KW-0378">Hydrolase</keyword>
<evidence type="ECO:0000259" key="2">
    <source>
        <dbReference type="Pfam" id="PF20434"/>
    </source>
</evidence>
<dbReference type="EC" id="3.1.1.3" evidence="3"/>
<dbReference type="InterPro" id="IPR049492">
    <property type="entry name" value="BD-FAE-like_dom"/>
</dbReference>
<gene>
    <name evidence="3" type="primary">lip2_2</name>
    <name evidence="3" type="ORF">NCTC11388_03424</name>
</gene>
<dbReference type="RefSeq" id="WP_115170902.1">
    <property type="nucleotide sequence ID" value="NZ_UGYW01000002.1"/>
</dbReference>
<dbReference type="Pfam" id="PF20434">
    <property type="entry name" value="BD-FAE"/>
    <property type="match status" value="1"/>
</dbReference>
<dbReference type="EMBL" id="UGYW01000002">
    <property type="protein sequence ID" value="SUJ24011.1"/>
    <property type="molecule type" value="Genomic_DNA"/>
</dbReference>
<evidence type="ECO:0000313" key="3">
    <source>
        <dbReference type="EMBL" id="SUJ24011.1"/>
    </source>
</evidence>
<dbReference type="PANTHER" id="PTHR48081">
    <property type="entry name" value="AB HYDROLASE SUPERFAMILY PROTEIN C4A8.06C"/>
    <property type="match status" value="1"/>
</dbReference>
<dbReference type="Proteomes" id="UP000254893">
    <property type="component" value="Unassembled WGS sequence"/>
</dbReference>
<evidence type="ECO:0000313" key="4">
    <source>
        <dbReference type="Proteomes" id="UP000254893"/>
    </source>
</evidence>
<dbReference type="InterPro" id="IPR029058">
    <property type="entry name" value="AB_hydrolase_fold"/>
</dbReference>
<dbReference type="SUPFAM" id="SSF53474">
    <property type="entry name" value="alpha/beta-Hydrolases"/>
    <property type="match status" value="1"/>
</dbReference>
<organism evidence="3 4">
    <name type="scientific">Sphingobacterium spiritivorum</name>
    <name type="common">Flavobacterium spiritivorum</name>
    <dbReference type="NCBI Taxonomy" id="258"/>
    <lineage>
        <taxon>Bacteria</taxon>
        <taxon>Pseudomonadati</taxon>
        <taxon>Bacteroidota</taxon>
        <taxon>Sphingobacteriia</taxon>
        <taxon>Sphingobacteriales</taxon>
        <taxon>Sphingobacteriaceae</taxon>
        <taxon>Sphingobacterium</taxon>
    </lineage>
</organism>
<feature type="domain" description="BD-FAE-like" evidence="2">
    <location>
        <begin position="46"/>
        <end position="211"/>
    </location>
</feature>
<sequence length="271" mass="30698">MKHSTLLAVFLLLFQGILLAQYDLKKDVTYYTDTKGKAAEYERCKLDFYYPVGKKDFATILWFHGGGLTGGQKEIPEYLKNRGMAVVGIGYRLSPQANVEGIIEDAAAAIAWVFNHIEEYGGSRRLVFVSGHSAGGYLGMMTTLDKQYLQKYNIDADQIAGLIPFSGQAITHFTSRQEQGIGEKQPTIDRFAPLFHVRKDAPPILLITGDRELEMLGRYEENAYLQRMLKISGHKDVRLLELQGFGHNMQYPAYPLLIKEVEERTKKILQK</sequence>
<proteinExistence type="predicted"/>
<name>A0A380CM85_SPHSI</name>
<dbReference type="PANTHER" id="PTHR48081:SF9">
    <property type="entry name" value="CARBOXYLESTERASE"/>
    <property type="match status" value="1"/>
</dbReference>
<accession>A0A380CM85</accession>
<dbReference type="Gene3D" id="3.40.50.1820">
    <property type="entry name" value="alpha/beta hydrolase"/>
    <property type="match status" value="1"/>
</dbReference>
<reference evidence="3 4" key="1">
    <citation type="submission" date="2018-06" db="EMBL/GenBank/DDBJ databases">
        <authorList>
            <consortium name="Pathogen Informatics"/>
            <person name="Doyle S."/>
        </authorList>
    </citation>
    <scope>NUCLEOTIDE SEQUENCE [LARGE SCALE GENOMIC DNA]</scope>
    <source>
        <strain evidence="3 4">NCTC11388</strain>
    </source>
</reference>
<dbReference type="GO" id="GO:0004806">
    <property type="term" value="F:triacylglycerol lipase activity"/>
    <property type="evidence" value="ECO:0007669"/>
    <property type="project" value="UniProtKB-EC"/>
</dbReference>
<dbReference type="InterPro" id="IPR050300">
    <property type="entry name" value="GDXG_lipolytic_enzyme"/>
</dbReference>